<feature type="transmembrane region" description="Helical" evidence="4">
    <location>
        <begin position="18"/>
        <end position="35"/>
    </location>
</feature>
<keyword evidence="4" id="KW-1133">Transmembrane helix</keyword>
<dbReference type="EMBL" id="AZHX01001096">
    <property type="protein sequence ID" value="ETX04877.1"/>
    <property type="molecule type" value="Genomic_DNA"/>
</dbReference>
<evidence type="ECO:0000313" key="6">
    <source>
        <dbReference type="EMBL" id="ETX04877.1"/>
    </source>
</evidence>
<dbReference type="AlphaFoldDB" id="W4M5H8"/>
<dbReference type="InterPro" id="IPR036597">
    <property type="entry name" value="Fido-like_dom_sf"/>
</dbReference>
<gene>
    <name evidence="6" type="ORF">ETSY2_26285</name>
</gene>
<dbReference type="PROSITE" id="PS51459">
    <property type="entry name" value="FIDO"/>
    <property type="match status" value="1"/>
</dbReference>
<accession>W4M5H8</accession>
<reference evidence="6 7" key="1">
    <citation type="journal article" date="2014" name="Nature">
        <title>An environmental bacterial taxon with a large and distinct metabolic repertoire.</title>
        <authorList>
            <person name="Wilson M.C."/>
            <person name="Mori T."/>
            <person name="Ruckert C."/>
            <person name="Uria A.R."/>
            <person name="Helf M.J."/>
            <person name="Takada K."/>
            <person name="Gernert C."/>
            <person name="Steffens U.A."/>
            <person name="Heycke N."/>
            <person name="Schmitt S."/>
            <person name="Rinke C."/>
            <person name="Helfrich E.J."/>
            <person name="Brachmann A.O."/>
            <person name="Gurgui C."/>
            <person name="Wakimoto T."/>
            <person name="Kracht M."/>
            <person name="Crusemann M."/>
            <person name="Hentschel U."/>
            <person name="Abe I."/>
            <person name="Matsunaga S."/>
            <person name="Kalinowski J."/>
            <person name="Takeyama H."/>
            <person name="Piel J."/>
        </authorList>
    </citation>
    <scope>NUCLEOTIDE SEQUENCE [LARGE SCALE GENOMIC DNA]</scope>
    <source>
        <strain evidence="7">TSY2</strain>
    </source>
</reference>
<organism evidence="6 7">
    <name type="scientific">Candidatus Entotheonella gemina</name>
    <dbReference type="NCBI Taxonomy" id="1429439"/>
    <lineage>
        <taxon>Bacteria</taxon>
        <taxon>Pseudomonadati</taxon>
        <taxon>Nitrospinota/Tectimicrobiota group</taxon>
        <taxon>Candidatus Tectimicrobiota</taxon>
        <taxon>Candidatus Entotheonellia</taxon>
        <taxon>Candidatus Entotheonellales</taxon>
        <taxon>Candidatus Entotheonellaceae</taxon>
        <taxon>Candidatus Entotheonella</taxon>
    </lineage>
</organism>
<dbReference type="Gene3D" id="1.10.3290.10">
    <property type="entry name" value="Fido-like domain"/>
    <property type="match status" value="1"/>
</dbReference>
<evidence type="ECO:0000259" key="5">
    <source>
        <dbReference type="PROSITE" id="PS51459"/>
    </source>
</evidence>
<dbReference type="PANTHER" id="PTHR13504:SF38">
    <property type="entry name" value="FIDO DOMAIN-CONTAINING PROTEIN"/>
    <property type="match status" value="1"/>
</dbReference>
<feature type="active site" evidence="1">
    <location>
        <position position="226"/>
    </location>
</feature>
<feature type="non-terminal residue" evidence="6">
    <location>
        <position position="1"/>
    </location>
</feature>
<dbReference type="InterPro" id="IPR003812">
    <property type="entry name" value="Fido"/>
</dbReference>
<name>W4M5H8_9BACT</name>
<dbReference type="InterPro" id="IPR040198">
    <property type="entry name" value="Fido_containing"/>
</dbReference>
<dbReference type="SUPFAM" id="SSF140931">
    <property type="entry name" value="Fic-like"/>
    <property type="match status" value="1"/>
</dbReference>
<dbReference type="HOGENOM" id="CLU_691721_0_0_7"/>
<keyword evidence="2" id="KW-0067">ATP-binding</keyword>
<feature type="site" description="Important for autoinhibition of adenylyltransferase activity" evidence="3">
    <location>
        <position position="96"/>
    </location>
</feature>
<keyword evidence="4" id="KW-0812">Transmembrane</keyword>
<evidence type="ECO:0000313" key="7">
    <source>
        <dbReference type="Proteomes" id="UP000019140"/>
    </source>
</evidence>
<dbReference type="Proteomes" id="UP000019140">
    <property type="component" value="Unassembled WGS sequence"/>
</dbReference>
<evidence type="ECO:0000256" key="3">
    <source>
        <dbReference type="PIRSR" id="PIRSR640198-3"/>
    </source>
</evidence>
<dbReference type="GO" id="GO:0005524">
    <property type="term" value="F:ATP binding"/>
    <property type="evidence" value="ECO:0007669"/>
    <property type="project" value="UniProtKB-KW"/>
</dbReference>
<feature type="binding site" evidence="2">
    <location>
        <begin position="230"/>
        <end position="237"/>
    </location>
    <ligand>
        <name>ATP</name>
        <dbReference type="ChEBI" id="CHEBI:30616"/>
    </ligand>
</feature>
<evidence type="ECO:0000256" key="1">
    <source>
        <dbReference type="PIRSR" id="PIRSR640198-1"/>
    </source>
</evidence>
<keyword evidence="4" id="KW-0472">Membrane</keyword>
<sequence>SKALASADSWRTFSNPNLIFMYIQYIIFILLSYIYQDAESTVFTPVFSISPECASALMQIEARREDVDVMPLNAAVYAGLRHTMRLKATHFSTRIEGNQLSIEDVAKLIEAGVREGKNRDEKEVLGYYAALDRIDKWVDNSDAFSESQIQILHGICYRNRTEPTPYRDGGCVIGGRDGITYMPPEAEDVPALMTDLVEWIHTTLRERQLPVPVIAGIAHYQFVTIHPYFDGNGRTGRLLTTLILHQNGYGMQGIYNLEEHYVDALYAYYGALMVGPSHNYYLGRAEADITEWVTYFCTGMASACEALRRQIEVAQREGRADQRQLLRTLSHAQRRVVSLFADQADVTSQDIGNVLGVKRQRANQLCRQWCEEGFLVMTDESRRSRRYRLAVAYESQLT</sequence>
<keyword evidence="2" id="KW-0547">Nucleotide-binding</keyword>
<proteinExistence type="predicted"/>
<evidence type="ECO:0000256" key="2">
    <source>
        <dbReference type="PIRSR" id="PIRSR640198-2"/>
    </source>
</evidence>
<dbReference type="PATRIC" id="fig|1429439.4.peg.4461"/>
<dbReference type="PANTHER" id="PTHR13504">
    <property type="entry name" value="FIDO DOMAIN-CONTAINING PROTEIN DDB_G0283145"/>
    <property type="match status" value="1"/>
</dbReference>
<comment type="caution">
    <text evidence="6">The sequence shown here is derived from an EMBL/GenBank/DDBJ whole genome shotgun (WGS) entry which is preliminary data.</text>
</comment>
<keyword evidence="7" id="KW-1185">Reference proteome</keyword>
<evidence type="ECO:0000256" key="4">
    <source>
        <dbReference type="SAM" id="Phobius"/>
    </source>
</evidence>
<feature type="domain" description="Fido" evidence="5">
    <location>
        <begin position="144"/>
        <end position="295"/>
    </location>
</feature>
<protein>
    <recommendedName>
        <fullName evidence="5">Fido domain-containing protein</fullName>
    </recommendedName>
</protein>
<dbReference type="Pfam" id="PF02661">
    <property type="entry name" value="Fic"/>
    <property type="match status" value="1"/>
</dbReference>